<sequence>MIQAQEEAILALARRKEEILTKLSRLRGDRQVTAAGEETPEILQLQNQIAQRQRRNLSLINAGLEVIQDFLFQLNAASPGMYQGGGKVQTFPGTSFFHRHV</sequence>
<dbReference type="AlphaFoldDB" id="A0A7C5EMH1"/>
<name>A0A7C5EMH1_9BACT</name>
<evidence type="ECO:0008006" key="2">
    <source>
        <dbReference type="Google" id="ProtNLM"/>
    </source>
</evidence>
<reference evidence="1" key="1">
    <citation type="journal article" date="2020" name="mSystems">
        <title>Genome- and Community-Level Interaction Insights into Carbon Utilization and Element Cycling Functions of Hydrothermarchaeota in Hydrothermal Sediment.</title>
        <authorList>
            <person name="Zhou Z."/>
            <person name="Liu Y."/>
            <person name="Xu W."/>
            <person name="Pan J."/>
            <person name="Luo Z.H."/>
            <person name="Li M."/>
        </authorList>
    </citation>
    <scope>NUCLEOTIDE SEQUENCE [LARGE SCALE GENOMIC DNA]</scope>
    <source>
        <strain evidence="1">SpSt-853</strain>
    </source>
</reference>
<accession>A0A7C5EMH1</accession>
<protein>
    <recommendedName>
        <fullName evidence="2">Flagellar protein FlgN</fullName>
    </recommendedName>
</protein>
<evidence type="ECO:0000313" key="1">
    <source>
        <dbReference type="EMBL" id="HGZ11002.1"/>
    </source>
</evidence>
<dbReference type="EMBL" id="DTKJ01000016">
    <property type="protein sequence ID" value="HGZ11002.1"/>
    <property type="molecule type" value="Genomic_DNA"/>
</dbReference>
<proteinExistence type="predicted"/>
<comment type="caution">
    <text evidence="1">The sequence shown here is derived from an EMBL/GenBank/DDBJ whole genome shotgun (WGS) entry which is preliminary data.</text>
</comment>
<organism evidence="1">
    <name type="scientific">Desulfobacca acetoxidans</name>
    <dbReference type="NCBI Taxonomy" id="60893"/>
    <lineage>
        <taxon>Bacteria</taxon>
        <taxon>Pseudomonadati</taxon>
        <taxon>Thermodesulfobacteriota</taxon>
        <taxon>Desulfobaccia</taxon>
        <taxon>Desulfobaccales</taxon>
        <taxon>Desulfobaccaceae</taxon>
        <taxon>Desulfobacca</taxon>
    </lineage>
</organism>
<gene>
    <name evidence="1" type="ORF">ENW48_02135</name>
</gene>